<evidence type="ECO:0000313" key="2">
    <source>
        <dbReference type="EMBL" id="KGA97219.1"/>
    </source>
</evidence>
<evidence type="ECO:0000313" key="4">
    <source>
        <dbReference type="Proteomes" id="UP000002754"/>
    </source>
</evidence>
<organism evidence="2 4">
    <name type="scientific">Alkalihalobacillus alcalophilus ATCC 27647 = CGMCC 1.3604</name>
    <dbReference type="NCBI Taxonomy" id="1218173"/>
    <lineage>
        <taxon>Bacteria</taxon>
        <taxon>Bacillati</taxon>
        <taxon>Bacillota</taxon>
        <taxon>Bacilli</taxon>
        <taxon>Bacillales</taxon>
        <taxon>Bacillaceae</taxon>
        <taxon>Alkalihalobacillus</taxon>
    </lineage>
</organism>
<comment type="caution">
    <text evidence="2">The sequence shown here is derived from an EMBL/GenBank/DDBJ whole genome shotgun (WGS) entry which is preliminary data.</text>
</comment>
<dbReference type="EMBL" id="JALP01000337">
    <property type="protein sequence ID" value="THG88687.1"/>
    <property type="molecule type" value="Genomic_DNA"/>
</dbReference>
<feature type="coiled-coil region" evidence="1">
    <location>
        <begin position="2"/>
        <end position="73"/>
    </location>
</feature>
<evidence type="ECO:0000256" key="1">
    <source>
        <dbReference type="SAM" id="Coils"/>
    </source>
</evidence>
<protein>
    <submittedName>
        <fullName evidence="2">Uncharacterized protein</fullName>
    </submittedName>
</protein>
<reference evidence="3 5" key="2">
    <citation type="submission" date="2014-01" db="EMBL/GenBank/DDBJ databases">
        <title>Draft genome sequencing of Bacillus alcalophilus CGMCC 1.3604.</title>
        <authorList>
            <person name="Yang J."/>
            <person name="Diao L."/>
            <person name="Yang S."/>
        </authorList>
    </citation>
    <scope>NUCLEOTIDE SEQUENCE [LARGE SCALE GENOMIC DNA]</scope>
    <source>
        <strain evidence="3 5">CGMCC 1.3604</strain>
    </source>
</reference>
<dbReference type="AlphaFoldDB" id="A0A094WHG5"/>
<dbReference type="Proteomes" id="UP000297014">
    <property type="component" value="Unassembled WGS sequence"/>
</dbReference>
<name>A0A094WHG5_ALKAL</name>
<dbReference type="RefSeq" id="WP_003322786.1">
    <property type="nucleotide sequence ID" value="NZ_ALPT02000034.1"/>
</dbReference>
<sequence length="79" mass="9529">MNKETQEHKRYLENQLQQAKQQDQILAQIEEKLYKMKEIAEFARDFQLSMSERNKLNTRINDLKVEVSLLEKKLQPTVH</sequence>
<dbReference type="OrthoDB" id="2887155at2"/>
<proteinExistence type="predicted"/>
<reference evidence="2 4" key="1">
    <citation type="journal article" date="2014" name="Genome Announc.">
        <title>Draft Genome Sequence of Bacillus alcalophilus AV1934, a Classic Alkaliphile Isolated from Human Feces in 1934.</title>
        <authorList>
            <person name="Attie O."/>
            <person name="Jayaprakash A."/>
            <person name="Shah H."/>
            <person name="Paulsen I.T."/>
            <person name="Morino M."/>
            <person name="Takahashi Y."/>
            <person name="Narumi I."/>
            <person name="Sachidanandam R."/>
            <person name="Satoh K."/>
            <person name="Ito M."/>
            <person name="Krulwich T.A."/>
        </authorList>
    </citation>
    <scope>NUCLEOTIDE SEQUENCE [LARGE SCALE GENOMIC DNA]</scope>
    <source>
        <strain evidence="2 4">AV1934</strain>
    </source>
</reference>
<dbReference type="eggNOG" id="ENOG502ZJ25">
    <property type="taxonomic scope" value="Bacteria"/>
</dbReference>
<accession>A0A094WHG5</accession>
<dbReference type="Proteomes" id="UP000002754">
    <property type="component" value="Unassembled WGS sequence"/>
</dbReference>
<dbReference type="EMBL" id="ALPT02000034">
    <property type="protein sequence ID" value="KGA97219.1"/>
    <property type="molecule type" value="Genomic_DNA"/>
</dbReference>
<keyword evidence="1" id="KW-0175">Coiled coil</keyword>
<evidence type="ECO:0000313" key="3">
    <source>
        <dbReference type="EMBL" id="THG88687.1"/>
    </source>
</evidence>
<keyword evidence="4" id="KW-1185">Reference proteome</keyword>
<gene>
    <name evidence="3" type="ORF">AJ85_00845</name>
    <name evidence="2" type="ORF">BALCAV_0211465</name>
</gene>
<evidence type="ECO:0000313" key="5">
    <source>
        <dbReference type="Proteomes" id="UP000297014"/>
    </source>
</evidence>